<dbReference type="InterPro" id="IPR014001">
    <property type="entry name" value="Helicase_ATP-bd"/>
</dbReference>
<proteinExistence type="inferred from homology"/>
<keyword evidence="7 9" id="KW-0010">Activator</keyword>
<organism evidence="12 13">
    <name type="scientific">Hydrocarboniclastica marina</name>
    <dbReference type="NCBI Taxonomy" id="2259620"/>
    <lineage>
        <taxon>Bacteria</taxon>
        <taxon>Pseudomonadati</taxon>
        <taxon>Pseudomonadota</taxon>
        <taxon>Gammaproteobacteria</taxon>
        <taxon>Alteromonadales</taxon>
        <taxon>Alteromonadaceae</taxon>
        <taxon>Hydrocarboniclastica</taxon>
    </lineage>
</organism>
<keyword evidence="5 9" id="KW-0805">Transcription regulation</keyword>
<dbReference type="PROSITE" id="PS51194">
    <property type="entry name" value="HELICASE_CTER"/>
    <property type="match status" value="1"/>
</dbReference>
<dbReference type="GO" id="GO:0016817">
    <property type="term" value="F:hydrolase activity, acting on acid anhydrides"/>
    <property type="evidence" value="ECO:0007669"/>
    <property type="project" value="InterPro"/>
</dbReference>
<dbReference type="Gene3D" id="6.10.140.2230">
    <property type="match status" value="1"/>
</dbReference>
<evidence type="ECO:0000313" key="13">
    <source>
        <dbReference type="Proteomes" id="UP000298049"/>
    </source>
</evidence>
<dbReference type="PANTHER" id="PTHR45766">
    <property type="entry name" value="DNA ANNEALING HELICASE AND ENDONUCLEASE ZRANB3 FAMILY MEMBER"/>
    <property type="match status" value="1"/>
</dbReference>
<gene>
    <name evidence="9" type="primary">rapA</name>
    <name evidence="12" type="ORF">soil367_17880</name>
</gene>
<feature type="domain" description="Helicase ATP-binding" evidence="10">
    <location>
        <begin position="162"/>
        <end position="350"/>
    </location>
</feature>
<dbReference type="RefSeq" id="WP_136550713.1">
    <property type="nucleotide sequence ID" value="NZ_CP031093.1"/>
</dbReference>
<feature type="binding site" evidence="9">
    <location>
        <begin position="175"/>
        <end position="182"/>
    </location>
    <ligand>
        <name>ATP</name>
        <dbReference type="ChEBI" id="CHEBI:30616"/>
    </ligand>
</feature>
<evidence type="ECO:0000259" key="10">
    <source>
        <dbReference type="PROSITE" id="PS51192"/>
    </source>
</evidence>
<dbReference type="SUPFAM" id="SSF52540">
    <property type="entry name" value="P-loop containing nucleoside triphosphate hydrolases"/>
    <property type="match status" value="2"/>
</dbReference>
<evidence type="ECO:0000256" key="2">
    <source>
        <dbReference type="ARBA" id="ARBA00022801"/>
    </source>
</evidence>
<dbReference type="Pfam" id="PF12137">
    <property type="entry name" value="RapA_C"/>
    <property type="match status" value="1"/>
</dbReference>
<evidence type="ECO:0000256" key="6">
    <source>
        <dbReference type="ARBA" id="ARBA00023125"/>
    </source>
</evidence>
<dbReference type="HAMAP" id="MF_01821">
    <property type="entry name" value="Helicase_RapA"/>
    <property type="match status" value="1"/>
</dbReference>
<evidence type="ECO:0000256" key="4">
    <source>
        <dbReference type="ARBA" id="ARBA00022840"/>
    </source>
</evidence>
<dbReference type="InterPro" id="IPR027417">
    <property type="entry name" value="P-loop_NTPase"/>
</dbReference>
<dbReference type="PROSITE" id="PS51192">
    <property type="entry name" value="HELICASE_ATP_BIND_1"/>
    <property type="match status" value="1"/>
</dbReference>
<dbReference type="OrthoDB" id="9814088at2"/>
<dbReference type="GO" id="GO:0003677">
    <property type="term" value="F:DNA binding"/>
    <property type="evidence" value="ECO:0007669"/>
    <property type="project" value="UniProtKB-KW"/>
</dbReference>
<dbReference type="EMBL" id="CP031093">
    <property type="protein sequence ID" value="QCF28035.1"/>
    <property type="molecule type" value="Genomic_DNA"/>
</dbReference>
<feature type="domain" description="Helicase C-terminal" evidence="11">
    <location>
        <begin position="486"/>
        <end position="639"/>
    </location>
</feature>
<dbReference type="Gene3D" id="2.30.30.930">
    <property type="match status" value="1"/>
</dbReference>
<dbReference type="NCBIfam" id="NF003426">
    <property type="entry name" value="PRK04914.1"/>
    <property type="match status" value="1"/>
</dbReference>
<dbReference type="GO" id="GO:0005524">
    <property type="term" value="F:ATP binding"/>
    <property type="evidence" value="ECO:0007669"/>
    <property type="project" value="UniProtKB-UniRule"/>
</dbReference>
<keyword evidence="3 9" id="KW-0347">Helicase</keyword>
<name>A0A4P7XM14_9ALTE</name>
<evidence type="ECO:0000256" key="1">
    <source>
        <dbReference type="ARBA" id="ARBA00022741"/>
    </source>
</evidence>
<keyword evidence="1 9" id="KW-0547">Nucleotide-binding</keyword>
<comment type="subunit">
    <text evidence="9">Interacts with the RNAP. Has a higher affinity for the core RNAP than for the holoenzyme. Its ATPase activity is stimulated by binding to RNAP.</text>
</comment>
<evidence type="ECO:0000256" key="8">
    <source>
        <dbReference type="ARBA" id="ARBA00023163"/>
    </source>
</evidence>
<dbReference type="InterPro" id="IPR023949">
    <property type="entry name" value="Helicase_RapA"/>
</dbReference>
<dbReference type="InterPro" id="IPR038718">
    <property type="entry name" value="SNF2-like_sf"/>
</dbReference>
<dbReference type="EC" id="3.6.4.-" evidence="9"/>
<keyword evidence="2 9" id="KW-0378">Hydrolase</keyword>
<protein>
    <recommendedName>
        <fullName evidence="9">RNA polymerase-associated protein RapA</fullName>
        <ecNumber evidence="9">3.6.4.-</ecNumber>
    </recommendedName>
    <alternativeName>
        <fullName evidence="9">ATP-dependent helicase HepA</fullName>
    </alternativeName>
</protein>
<accession>A0A4P7XM14</accession>
<feature type="short sequence motif" description="DEAH box" evidence="9">
    <location>
        <begin position="296"/>
        <end position="299"/>
    </location>
</feature>
<dbReference type="Gene3D" id="3.30.360.80">
    <property type="match status" value="1"/>
</dbReference>
<evidence type="ECO:0000256" key="3">
    <source>
        <dbReference type="ARBA" id="ARBA00022806"/>
    </source>
</evidence>
<dbReference type="Proteomes" id="UP000298049">
    <property type="component" value="Chromosome"/>
</dbReference>
<dbReference type="Pfam" id="PF00176">
    <property type="entry name" value="SNF2-rel_dom"/>
    <property type="match status" value="1"/>
</dbReference>
<dbReference type="Pfam" id="PF18339">
    <property type="entry name" value="Tudor_1_RapA"/>
    <property type="match status" value="1"/>
</dbReference>
<dbReference type="Gene3D" id="3.40.50.10810">
    <property type="entry name" value="Tandem AAA-ATPase domain"/>
    <property type="match status" value="1"/>
</dbReference>
<dbReference type="GO" id="GO:0004386">
    <property type="term" value="F:helicase activity"/>
    <property type="evidence" value="ECO:0007669"/>
    <property type="project" value="UniProtKB-UniRule"/>
</dbReference>
<dbReference type="Pfam" id="PF18337">
    <property type="entry name" value="Tudor_RapA"/>
    <property type="match status" value="1"/>
</dbReference>
<evidence type="ECO:0000256" key="7">
    <source>
        <dbReference type="ARBA" id="ARBA00023159"/>
    </source>
</evidence>
<comment type="function">
    <text evidence="9">Transcription regulator that activates transcription by stimulating RNA polymerase (RNAP) recycling in case of stress conditions such as supercoiled DNA or high salt concentrations. Probably acts by releasing the RNAP, when it is trapped or immobilized on tightly supercoiled DNA. Does not activate transcription on linear DNA. Probably not involved in DNA repair.</text>
</comment>
<dbReference type="InterPro" id="IPR049730">
    <property type="entry name" value="SNF2/RAD54-like_C"/>
</dbReference>
<dbReference type="CDD" id="cd18011">
    <property type="entry name" value="DEXDc_RapA"/>
    <property type="match status" value="1"/>
</dbReference>
<evidence type="ECO:0000313" key="12">
    <source>
        <dbReference type="EMBL" id="QCF28035.1"/>
    </source>
</evidence>
<comment type="similarity">
    <text evidence="9">Belongs to the SNF2/RAD54 helicase family. RapA subfamily.</text>
</comment>
<dbReference type="InterPro" id="IPR040766">
    <property type="entry name" value="Tudor_2_RapA"/>
</dbReference>
<dbReference type="PANTHER" id="PTHR45766:SF6">
    <property type="entry name" value="SWI_SNF-RELATED MATRIX-ASSOCIATED ACTIN-DEPENDENT REGULATOR OF CHROMATIN SUBFAMILY A-LIKE PROTEIN 1"/>
    <property type="match status" value="1"/>
</dbReference>
<dbReference type="InterPro" id="IPR000330">
    <property type="entry name" value="SNF2_N"/>
</dbReference>
<keyword evidence="8 9" id="KW-0804">Transcription</keyword>
<reference evidence="12 13" key="1">
    <citation type="submission" date="2018-07" db="EMBL/GenBank/DDBJ databases">
        <title>Marsedoiliclastica nanhaica gen. nov. sp. nov., a novel marine hydrocarbonoclastic bacterium isolated from an in-situ enriched hydrocarbon-degrading consortium in deep-sea sediment.</title>
        <authorList>
            <person name="Dong C."/>
            <person name="Ma T."/>
            <person name="Liu R."/>
            <person name="Shao Z."/>
        </authorList>
    </citation>
    <scope>NUCLEOTIDE SEQUENCE [LARGE SCALE GENOMIC DNA]</scope>
    <source>
        <strain evidence="13">soil36-7</strain>
    </source>
</reference>
<dbReference type="KEGG" id="hmi:soil367_17880"/>
<dbReference type="Gene3D" id="2.30.30.140">
    <property type="match status" value="1"/>
</dbReference>
<dbReference type="InterPro" id="IPR057342">
    <property type="entry name" value="DEXDc_RapA"/>
</dbReference>
<dbReference type="Pfam" id="PF00271">
    <property type="entry name" value="Helicase_C"/>
    <property type="match status" value="1"/>
</dbReference>
<dbReference type="Gene3D" id="6.10.140.1500">
    <property type="match status" value="1"/>
</dbReference>
<dbReference type="SMART" id="SM00490">
    <property type="entry name" value="HELICc"/>
    <property type="match status" value="1"/>
</dbReference>
<evidence type="ECO:0000256" key="5">
    <source>
        <dbReference type="ARBA" id="ARBA00023015"/>
    </source>
</evidence>
<dbReference type="GO" id="GO:0006355">
    <property type="term" value="P:regulation of DNA-templated transcription"/>
    <property type="evidence" value="ECO:0007669"/>
    <property type="project" value="UniProtKB-UniRule"/>
</dbReference>
<dbReference type="InterPro" id="IPR022737">
    <property type="entry name" value="RapA_C"/>
</dbReference>
<dbReference type="CDD" id="cd18793">
    <property type="entry name" value="SF2_C_SNF"/>
    <property type="match status" value="1"/>
</dbReference>
<sequence>MDFKIGQRWVSHTEAALGLGLVAEVSGRRVTISFPAAAEERTYATDNAPLARVRYQVGETLQTHEEAELEVVEATESDGLVFYTVKNEAGELKELSELKLSPFAQFTTPQQRLFAGRFDKNPAFQLRVETLGHLAHLQQSPVQGLLGSRTSHLAHQIYIASEVARRYAPRVLLADEVGLGKTIEAGMILHAQLHTARAQRVLVVVPDTLVHQWLVEMLRRFNLHFAIFDQSRYEALLASESDYELDENDNPVLMQEGDQNPFETEQLVLCSLDFLTRNAEARAHAEEAGWDLMVVDEAHHLRWSPDDVSPEYACVELLAAQTKGLLLLTATPEQVGLESHFARLRLLDPARFHDLETFRREEANYGELNTLVQDILHHEGHLESSQLDRLEPYLKEEVWQLRDNPDQFDVHELVSRLLDRHGTGRVLFRNTRAAIQGFPERQVEATPLPLPGLYESEEQRLGEAGLTPEATVLEDDWLAEDPRVAWLESTLTSLKPAKVLVICARAETAVALERHLQLRAGIRSAAFHEGLTIVERDRAAAYFAETEQGAQALVCSEIGSEGRNFQFAHHLVLFDLPRNPDLLEQRIGRLDRIGQSATIEIHVPYLENSSQEVLYRWYQDGLNAFTHSCVVGVAVKDALREQLDAQLARPEPAGMSALLTQTAELTRQLHAALEAGRDPLLEINSCNRPKAQVLIEQIEEEENTAGLQTFMEGAYGQYGVDYEDHSENAWILRPSEHMLTGYFPGLPEEGVTVTYDRDLALVREDMTFLSWEHPMVVETLDMIATTELGNAALATISVKGVQPGTVLLETVFTVHCPAPKALQLSRFLPLRPVRLLMDAKGRDISHVMPHAKLNELCQDIKRRTAQAIVPQVREEVERMIAAAQGQAREQLPGIQAGARETMETSLGEEVSRLRALQQVNPAIRDEEIQFLEAQIKDSAEAIANASLELQALRVVIST</sequence>
<evidence type="ECO:0000256" key="9">
    <source>
        <dbReference type="HAMAP-Rule" id="MF_01821"/>
    </source>
</evidence>
<dbReference type="AlphaFoldDB" id="A0A4P7XM14"/>
<keyword evidence="13" id="KW-1185">Reference proteome</keyword>
<evidence type="ECO:0000259" key="11">
    <source>
        <dbReference type="PROSITE" id="PS51194"/>
    </source>
</evidence>
<dbReference type="Gene3D" id="3.40.50.300">
    <property type="entry name" value="P-loop containing nucleotide triphosphate hydrolases"/>
    <property type="match status" value="1"/>
</dbReference>
<dbReference type="SMART" id="SM00487">
    <property type="entry name" value="DEXDc"/>
    <property type="match status" value="1"/>
</dbReference>
<dbReference type="InterPro" id="IPR001650">
    <property type="entry name" value="Helicase_C-like"/>
</dbReference>
<keyword evidence="4 9" id="KW-0067">ATP-binding</keyword>
<keyword evidence="6 9" id="KW-0238">DNA-binding</keyword>
<dbReference type="InterPro" id="IPR040765">
    <property type="entry name" value="Tudor_1_RapA"/>
</dbReference>